<sequence length="241" mass="26858">MGWSTRELAELAGTSLRTVRHYHDVGLLDEPERRANGYKSYGVAHLVRVLRIKRLSGLGFSLAQIAEMDNLDEHPQEALRTLDTELAETIDRLQRIRAEVARILDHQEATDLPPEFAAVQRADMSDADRSLAFVLSRVIGPAGRQAVARMLEDPEVSAFSTEFDNLPADADEQQREEVAQRMIEGGRKLYAAHPRVLTWFDDAPRGTRFAASTTAEAVLEVYNAAQLDVLARVGREITPPS</sequence>
<dbReference type="SMART" id="SM00422">
    <property type="entry name" value="HTH_MERR"/>
    <property type="match status" value="1"/>
</dbReference>
<organism evidence="3 4">
    <name type="scientific">Nocardia ninae NBRC 108245</name>
    <dbReference type="NCBI Taxonomy" id="1210091"/>
    <lineage>
        <taxon>Bacteria</taxon>
        <taxon>Bacillati</taxon>
        <taxon>Actinomycetota</taxon>
        <taxon>Actinomycetes</taxon>
        <taxon>Mycobacteriales</taxon>
        <taxon>Nocardiaceae</taxon>
        <taxon>Nocardia</taxon>
    </lineage>
</organism>
<dbReference type="Gene3D" id="1.10.1660.10">
    <property type="match status" value="1"/>
</dbReference>
<evidence type="ECO:0000259" key="2">
    <source>
        <dbReference type="PROSITE" id="PS50937"/>
    </source>
</evidence>
<protein>
    <submittedName>
        <fullName evidence="3">Transcriptional regulator, MerR family protein</fullName>
    </submittedName>
</protein>
<dbReference type="PANTHER" id="PTHR30204:SF93">
    <property type="entry name" value="HTH MERR-TYPE DOMAIN-CONTAINING PROTEIN"/>
    <property type="match status" value="1"/>
</dbReference>
<evidence type="ECO:0000256" key="1">
    <source>
        <dbReference type="ARBA" id="ARBA00023125"/>
    </source>
</evidence>
<dbReference type="Proteomes" id="UP000321424">
    <property type="component" value="Unassembled WGS sequence"/>
</dbReference>
<gene>
    <name evidence="3" type="ORF">NN4_25400</name>
</gene>
<comment type="caution">
    <text evidence="3">The sequence shown here is derived from an EMBL/GenBank/DDBJ whole genome shotgun (WGS) entry which is preliminary data.</text>
</comment>
<dbReference type="SUPFAM" id="SSF46955">
    <property type="entry name" value="Putative DNA-binding domain"/>
    <property type="match status" value="1"/>
</dbReference>
<dbReference type="GO" id="GO:0003700">
    <property type="term" value="F:DNA-binding transcription factor activity"/>
    <property type="evidence" value="ECO:0007669"/>
    <property type="project" value="InterPro"/>
</dbReference>
<dbReference type="PANTHER" id="PTHR30204">
    <property type="entry name" value="REDOX-CYCLING DRUG-SENSING TRANSCRIPTIONAL ACTIVATOR SOXR"/>
    <property type="match status" value="1"/>
</dbReference>
<feature type="domain" description="HTH merR-type" evidence="2">
    <location>
        <begin position="1"/>
        <end position="71"/>
    </location>
</feature>
<dbReference type="CDD" id="cd00592">
    <property type="entry name" value="HTH_MerR-like"/>
    <property type="match status" value="1"/>
</dbReference>
<evidence type="ECO:0000313" key="3">
    <source>
        <dbReference type="EMBL" id="GEM38021.1"/>
    </source>
</evidence>
<dbReference type="InterPro" id="IPR000551">
    <property type="entry name" value="MerR-type_HTH_dom"/>
</dbReference>
<dbReference type="Pfam" id="PF13411">
    <property type="entry name" value="MerR_1"/>
    <property type="match status" value="1"/>
</dbReference>
<keyword evidence="4" id="KW-1185">Reference proteome</keyword>
<dbReference type="InterPro" id="IPR047057">
    <property type="entry name" value="MerR_fam"/>
</dbReference>
<name>A0A511MC05_9NOCA</name>
<reference evidence="3 4" key="1">
    <citation type="submission" date="2019-07" db="EMBL/GenBank/DDBJ databases">
        <title>Whole genome shotgun sequence of Nocardia ninae NBRC 108245.</title>
        <authorList>
            <person name="Hosoyama A."/>
            <person name="Uohara A."/>
            <person name="Ohji S."/>
            <person name="Ichikawa N."/>
        </authorList>
    </citation>
    <scope>NUCLEOTIDE SEQUENCE [LARGE SCALE GENOMIC DNA]</scope>
    <source>
        <strain evidence="3 4">NBRC 108245</strain>
    </source>
</reference>
<accession>A0A511MC05</accession>
<dbReference type="PROSITE" id="PS50937">
    <property type="entry name" value="HTH_MERR_2"/>
    <property type="match status" value="1"/>
</dbReference>
<dbReference type="GO" id="GO:0003677">
    <property type="term" value="F:DNA binding"/>
    <property type="evidence" value="ECO:0007669"/>
    <property type="project" value="UniProtKB-KW"/>
</dbReference>
<dbReference type="EMBL" id="BJXA01000013">
    <property type="protein sequence ID" value="GEM38021.1"/>
    <property type="molecule type" value="Genomic_DNA"/>
</dbReference>
<proteinExistence type="predicted"/>
<evidence type="ECO:0000313" key="4">
    <source>
        <dbReference type="Proteomes" id="UP000321424"/>
    </source>
</evidence>
<dbReference type="AlphaFoldDB" id="A0A511MC05"/>
<dbReference type="InterPro" id="IPR009061">
    <property type="entry name" value="DNA-bd_dom_put_sf"/>
</dbReference>
<keyword evidence="1" id="KW-0238">DNA-binding</keyword>